<reference evidence="1 2" key="1">
    <citation type="submission" date="2023-10" db="EMBL/GenBank/DDBJ databases">
        <title>Genomes of two closely related lineages of the louse Polyplax serrata with different host specificities.</title>
        <authorList>
            <person name="Martinu J."/>
            <person name="Tarabai H."/>
            <person name="Stefka J."/>
            <person name="Hypsa V."/>
        </authorList>
    </citation>
    <scope>NUCLEOTIDE SEQUENCE [LARGE SCALE GENOMIC DNA]</scope>
    <source>
        <strain evidence="1">HR10_N</strain>
    </source>
</reference>
<dbReference type="Proteomes" id="UP001372834">
    <property type="component" value="Unassembled WGS sequence"/>
</dbReference>
<gene>
    <name evidence="1" type="ORF">RUM43_010696</name>
</gene>
<evidence type="ECO:0000313" key="1">
    <source>
        <dbReference type="EMBL" id="KAK6637022.1"/>
    </source>
</evidence>
<dbReference type="EMBL" id="JAWJWE010000004">
    <property type="protein sequence ID" value="KAK6637022.1"/>
    <property type="molecule type" value="Genomic_DNA"/>
</dbReference>
<accession>A0AAN8PL80</accession>
<organism evidence="1 2">
    <name type="scientific">Polyplax serrata</name>
    <name type="common">Common mouse louse</name>
    <dbReference type="NCBI Taxonomy" id="468196"/>
    <lineage>
        <taxon>Eukaryota</taxon>
        <taxon>Metazoa</taxon>
        <taxon>Ecdysozoa</taxon>
        <taxon>Arthropoda</taxon>
        <taxon>Hexapoda</taxon>
        <taxon>Insecta</taxon>
        <taxon>Pterygota</taxon>
        <taxon>Neoptera</taxon>
        <taxon>Paraneoptera</taxon>
        <taxon>Psocodea</taxon>
        <taxon>Troctomorpha</taxon>
        <taxon>Phthiraptera</taxon>
        <taxon>Anoplura</taxon>
        <taxon>Polyplacidae</taxon>
        <taxon>Polyplax</taxon>
    </lineage>
</organism>
<protein>
    <submittedName>
        <fullName evidence="1">Uncharacterized protein</fullName>
    </submittedName>
</protein>
<comment type="caution">
    <text evidence="1">The sequence shown here is derived from an EMBL/GenBank/DDBJ whole genome shotgun (WGS) entry which is preliminary data.</text>
</comment>
<dbReference type="AlphaFoldDB" id="A0AAN8PL80"/>
<sequence length="78" mass="8486">MFVSSKGQVVTKGRALGAVVGTSRKPFLGKNAVLLESEVGGETFNEIMNYLNHLEVSFEERSPVTGRGYYISVNVTFA</sequence>
<name>A0AAN8PL80_POLSC</name>
<evidence type="ECO:0000313" key="2">
    <source>
        <dbReference type="Proteomes" id="UP001372834"/>
    </source>
</evidence>
<proteinExistence type="predicted"/>